<evidence type="ECO:0000313" key="1">
    <source>
        <dbReference type="EMBL" id="MCF2869908.1"/>
    </source>
</evidence>
<name>A0ABS9CRT3_9RHOB</name>
<sequence length="228" mass="25234">MTRILVHVEGQTEEEFVNSVLAPHLYTKGFTGVSARLVGRSRIRKRRGGACPWDSVHTEISRHLAQDQEAFGTTIVDYYALPANEQTGWPGRSGCEAMDVAGKAAHIQAALSEDFEYRYGAVMAARFIPFVAMYEFEGLLFSDPTLMAKGMGESAMAADFQGIRDAFETPEHINDSPITAPSKRIKALVPGYNKVLHGNVAALDVTLARMREECPVFSQWLTKIENLH</sequence>
<reference evidence="1 2" key="1">
    <citation type="submission" date="2022-01" db="EMBL/GenBank/DDBJ databases">
        <title>Octadecabacter sp. nov., isolated from a marine alga.</title>
        <authorList>
            <person name="Jin M.S."/>
            <person name="Kim H.M."/>
            <person name="Han D.M."/>
            <person name="Jung J.J."/>
            <person name="Jeon C.O."/>
        </authorList>
    </citation>
    <scope>NUCLEOTIDE SEQUENCE [LARGE SCALE GENOMIC DNA]</scope>
    <source>
        <strain evidence="1 2">G9-8</strain>
    </source>
</reference>
<comment type="caution">
    <text evidence="1">The sequence shown here is derived from an EMBL/GenBank/DDBJ whole genome shotgun (WGS) entry which is preliminary data.</text>
</comment>
<accession>A0ABS9CRT3</accession>
<keyword evidence="2" id="KW-1185">Reference proteome</keyword>
<dbReference type="RefSeq" id="WP_235224031.1">
    <property type="nucleotide sequence ID" value="NZ_JAKGAQ010000001.1"/>
</dbReference>
<protein>
    <submittedName>
        <fullName evidence="1">DUF4276 family protein</fullName>
    </submittedName>
</protein>
<dbReference type="Pfam" id="PF14103">
    <property type="entry name" value="DUF4276"/>
    <property type="match status" value="1"/>
</dbReference>
<proteinExistence type="predicted"/>
<evidence type="ECO:0000313" key="2">
    <source>
        <dbReference type="Proteomes" id="UP001200557"/>
    </source>
</evidence>
<dbReference type="InterPro" id="IPR025455">
    <property type="entry name" value="DUF4276"/>
</dbReference>
<dbReference type="EMBL" id="JAKGAQ010000001">
    <property type="protein sequence ID" value="MCF2869908.1"/>
    <property type="molecule type" value="Genomic_DNA"/>
</dbReference>
<gene>
    <name evidence="1" type="ORF">L0664_02400</name>
</gene>
<dbReference type="Proteomes" id="UP001200557">
    <property type="component" value="Unassembled WGS sequence"/>
</dbReference>
<organism evidence="1 2">
    <name type="scientific">Octadecabacter dasysiphoniae</name>
    <dbReference type="NCBI Taxonomy" id="2909341"/>
    <lineage>
        <taxon>Bacteria</taxon>
        <taxon>Pseudomonadati</taxon>
        <taxon>Pseudomonadota</taxon>
        <taxon>Alphaproteobacteria</taxon>
        <taxon>Rhodobacterales</taxon>
        <taxon>Roseobacteraceae</taxon>
        <taxon>Octadecabacter</taxon>
    </lineage>
</organism>